<keyword evidence="1" id="KW-0812">Transmembrane</keyword>
<keyword evidence="1" id="KW-1133">Transmembrane helix</keyword>
<keyword evidence="1" id="KW-0472">Membrane</keyword>
<dbReference type="EMBL" id="DVMP01000123">
    <property type="protein sequence ID" value="HIU26149.1"/>
    <property type="molecule type" value="Genomic_DNA"/>
</dbReference>
<reference evidence="2" key="1">
    <citation type="submission" date="2020-10" db="EMBL/GenBank/DDBJ databases">
        <authorList>
            <person name="Gilroy R."/>
        </authorList>
    </citation>
    <scope>NUCLEOTIDE SEQUENCE</scope>
    <source>
        <strain evidence="2">ChiHcec3-6078</strain>
    </source>
</reference>
<evidence type="ECO:0000313" key="2">
    <source>
        <dbReference type="EMBL" id="HIU26149.1"/>
    </source>
</evidence>
<protein>
    <submittedName>
        <fullName evidence="2">DUF4491 family protein</fullName>
    </submittedName>
</protein>
<dbReference type="Pfam" id="PF14898">
    <property type="entry name" value="DUF4491"/>
    <property type="match status" value="1"/>
</dbReference>
<accession>A0A9D1I0Y7</accession>
<feature type="transmembrane region" description="Helical" evidence="1">
    <location>
        <begin position="30"/>
        <end position="50"/>
    </location>
</feature>
<sequence>MEWTGIIIGAISFAAIGVFHPVVIKCEYYFGSRIWPLFLVGGAACCLISLTVSNIILSAALAVVGFAMLWSIGEIKKQEERVKKGWFPANPRRRP</sequence>
<evidence type="ECO:0000313" key="3">
    <source>
        <dbReference type="Proteomes" id="UP000824090"/>
    </source>
</evidence>
<feature type="transmembrane region" description="Helical" evidence="1">
    <location>
        <begin position="6"/>
        <end position="23"/>
    </location>
</feature>
<name>A0A9D1I0Y7_9FIRM</name>
<evidence type="ECO:0000256" key="1">
    <source>
        <dbReference type="SAM" id="Phobius"/>
    </source>
</evidence>
<dbReference type="Proteomes" id="UP000824090">
    <property type="component" value="Unassembled WGS sequence"/>
</dbReference>
<feature type="transmembrane region" description="Helical" evidence="1">
    <location>
        <begin position="56"/>
        <end position="73"/>
    </location>
</feature>
<reference evidence="2" key="2">
    <citation type="journal article" date="2021" name="PeerJ">
        <title>Extensive microbial diversity within the chicken gut microbiome revealed by metagenomics and culture.</title>
        <authorList>
            <person name="Gilroy R."/>
            <person name="Ravi A."/>
            <person name="Getino M."/>
            <person name="Pursley I."/>
            <person name="Horton D.L."/>
            <person name="Alikhan N.F."/>
            <person name="Baker D."/>
            <person name="Gharbi K."/>
            <person name="Hall N."/>
            <person name="Watson M."/>
            <person name="Adriaenssens E.M."/>
            <person name="Foster-Nyarko E."/>
            <person name="Jarju S."/>
            <person name="Secka A."/>
            <person name="Antonio M."/>
            <person name="Oren A."/>
            <person name="Chaudhuri R.R."/>
            <person name="La Ragione R."/>
            <person name="Hildebrand F."/>
            <person name="Pallen M.J."/>
        </authorList>
    </citation>
    <scope>NUCLEOTIDE SEQUENCE</scope>
    <source>
        <strain evidence="2">ChiHcec3-6078</strain>
    </source>
</reference>
<proteinExistence type="predicted"/>
<gene>
    <name evidence="2" type="ORF">IAC50_06640</name>
</gene>
<dbReference type="InterPro" id="IPR027890">
    <property type="entry name" value="DUF4491"/>
</dbReference>
<comment type="caution">
    <text evidence="2">The sequence shown here is derived from an EMBL/GenBank/DDBJ whole genome shotgun (WGS) entry which is preliminary data.</text>
</comment>
<dbReference type="AlphaFoldDB" id="A0A9D1I0Y7"/>
<organism evidence="2 3">
    <name type="scientific">Candidatus Allocopromorpha excrementigallinarum</name>
    <dbReference type="NCBI Taxonomy" id="2840742"/>
    <lineage>
        <taxon>Bacteria</taxon>
        <taxon>Bacillati</taxon>
        <taxon>Bacillota</taxon>
        <taxon>Clostridia</taxon>
        <taxon>Eubacteriales</taxon>
        <taxon>Eubacteriaceae</taxon>
        <taxon>Eubacteriaceae incertae sedis</taxon>
        <taxon>Candidatus Allocopromorpha</taxon>
    </lineage>
</organism>